<evidence type="ECO:0000313" key="2">
    <source>
        <dbReference type="EMBL" id="CAB1429618.1"/>
    </source>
</evidence>
<protein>
    <submittedName>
        <fullName evidence="2">Uncharacterized protein</fullName>
    </submittedName>
</protein>
<name>A0A9N7YL49_PLEPL</name>
<feature type="compositionally biased region" description="Basic and acidic residues" evidence="1">
    <location>
        <begin position="1"/>
        <end position="42"/>
    </location>
</feature>
<dbReference type="EMBL" id="CADEAL010001156">
    <property type="protein sequence ID" value="CAB1429618.1"/>
    <property type="molecule type" value="Genomic_DNA"/>
</dbReference>
<reference evidence="2" key="1">
    <citation type="submission" date="2020-03" db="EMBL/GenBank/DDBJ databases">
        <authorList>
            <person name="Weist P."/>
        </authorList>
    </citation>
    <scope>NUCLEOTIDE SEQUENCE</scope>
</reference>
<comment type="caution">
    <text evidence="2">The sequence shown here is derived from an EMBL/GenBank/DDBJ whole genome shotgun (WGS) entry which is preliminary data.</text>
</comment>
<evidence type="ECO:0000313" key="3">
    <source>
        <dbReference type="Proteomes" id="UP001153269"/>
    </source>
</evidence>
<gene>
    <name evidence="2" type="ORF">PLEPLA_LOCUS17596</name>
</gene>
<sequence>MSDPRPRSRERLRATEQTDRPGPARDRTATGATDWDRDRPRATDPAPPSDPLLFLPLTEREPSPTLRHRRTRDSLETSGSFRGTHGDSSRTVGASSRGLWCPMGPCGKLGVQ</sequence>
<feature type="region of interest" description="Disordered" evidence="1">
    <location>
        <begin position="1"/>
        <end position="112"/>
    </location>
</feature>
<evidence type="ECO:0000256" key="1">
    <source>
        <dbReference type="SAM" id="MobiDB-lite"/>
    </source>
</evidence>
<keyword evidence="3" id="KW-1185">Reference proteome</keyword>
<proteinExistence type="predicted"/>
<accession>A0A9N7YL49</accession>
<dbReference type="AlphaFoldDB" id="A0A9N7YL49"/>
<organism evidence="2 3">
    <name type="scientific">Pleuronectes platessa</name>
    <name type="common">European plaice</name>
    <dbReference type="NCBI Taxonomy" id="8262"/>
    <lineage>
        <taxon>Eukaryota</taxon>
        <taxon>Metazoa</taxon>
        <taxon>Chordata</taxon>
        <taxon>Craniata</taxon>
        <taxon>Vertebrata</taxon>
        <taxon>Euteleostomi</taxon>
        <taxon>Actinopterygii</taxon>
        <taxon>Neopterygii</taxon>
        <taxon>Teleostei</taxon>
        <taxon>Neoteleostei</taxon>
        <taxon>Acanthomorphata</taxon>
        <taxon>Carangaria</taxon>
        <taxon>Pleuronectiformes</taxon>
        <taxon>Pleuronectoidei</taxon>
        <taxon>Pleuronectidae</taxon>
        <taxon>Pleuronectes</taxon>
    </lineage>
</organism>
<dbReference type="Proteomes" id="UP001153269">
    <property type="component" value="Unassembled WGS sequence"/>
</dbReference>